<evidence type="ECO:0000259" key="9">
    <source>
        <dbReference type="PROSITE" id="PS50994"/>
    </source>
</evidence>
<dbReference type="GO" id="GO:0003964">
    <property type="term" value="F:RNA-directed DNA polymerase activity"/>
    <property type="evidence" value="ECO:0007669"/>
    <property type="project" value="UniProtKB-KW"/>
</dbReference>
<dbReference type="AlphaFoldDB" id="A0A8S3S6H8"/>
<comment type="caution">
    <text evidence="10">The sequence shown here is derived from an EMBL/GenBank/DDBJ whole genome shotgun (WGS) entry which is preliminary data.</text>
</comment>
<dbReference type="Proteomes" id="UP000683360">
    <property type="component" value="Unassembled WGS sequence"/>
</dbReference>
<keyword evidence="2" id="KW-0548">Nucleotidyltransferase</keyword>
<proteinExistence type="predicted"/>
<reference evidence="10" key="1">
    <citation type="submission" date="2021-03" db="EMBL/GenBank/DDBJ databases">
        <authorList>
            <person name="Bekaert M."/>
        </authorList>
    </citation>
    <scope>NUCLEOTIDE SEQUENCE</scope>
</reference>
<dbReference type="GO" id="GO:0004519">
    <property type="term" value="F:endonuclease activity"/>
    <property type="evidence" value="ECO:0007669"/>
    <property type="project" value="UniProtKB-KW"/>
</dbReference>
<dbReference type="Gene3D" id="2.60.120.40">
    <property type="match status" value="1"/>
</dbReference>
<evidence type="ECO:0000256" key="3">
    <source>
        <dbReference type="ARBA" id="ARBA00022722"/>
    </source>
</evidence>
<dbReference type="Gene3D" id="3.30.420.10">
    <property type="entry name" value="Ribonuclease H-like superfamily/Ribonuclease H"/>
    <property type="match status" value="1"/>
</dbReference>
<dbReference type="PROSITE" id="PS50994">
    <property type="entry name" value="INTEGRASE"/>
    <property type="match status" value="1"/>
</dbReference>
<dbReference type="Pfam" id="PF00665">
    <property type="entry name" value="rve"/>
    <property type="match status" value="1"/>
</dbReference>
<sequence>MNTIPDEGFQLAKEKKKPVSKDPNPEAFWRDYDKVVSICKLKAENPKWGSAKIIKFCKEQLNDRMVRKYLENYFYDLTSNHLYKKSVDLATPHRKCLLKEDLINLVKKNHALDHRKSHSIYESIRRFVFPVVRENVKLLFDLYVDCDQCKSAISLPKTERTRRPIPATYPNSRWQIDLKKMPPHKGFQYICNIVDCFSRFAFGQACKTKSATEISKVVLSYIYLYGAPRILQSDNGKEFRNSNLKEVVDQFDTVPYASLTKEERDFLEHAELDVDENESEEELPEVIVDVRHSPLTEASDGNQIASTNHIEEELTLHESMNILDDGVNEENGNLPQDCTHEDDFVVPEPSFSQTAILQENVSPYYKQMYQRKFYNEQNKENVQVHQQNVNQKQLPVFNTGLTDFYRQIHRETLGFLLDTNQQGQSGNLMNEDRYDALLKLFMDERKARLQLQNYVIKQQQQIGVLINLPDRMEKIENLTKTFTNLDNFENSSTSISSKYNQLERMYETLEQRQNQLEIKLKASENRTLQLEGELSRLKQVTAINQLQNFANLQQEVESVKHNIDSITVTSQARGQDMISMYQDLTGNTHKLASLENNQKQMNDNISTLEKTFKRKYDNIRKQCLPEYFTNNWQCISESELDVGLTAAGTSNGGISSGQIIMFPVIKSYFGIKDLSNFKSSGKFTCEKSGIYLVSVTMMVCASSNAVYDVYHDDVSLMQYYVSGTTCNSGSGTLFIRLNNNDKVYVKAHTSMTSVYYYWSSFLY</sequence>
<dbReference type="PANTHER" id="PTHR41694:SF5">
    <property type="entry name" value="RIBONUCLEASE H"/>
    <property type="match status" value="1"/>
</dbReference>
<protein>
    <recommendedName>
        <fullName evidence="9">Integrase catalytic domain-containing protein</fullName>
    </recommendedName>
</protein>
<evidence type="ECO:0000256" key="6">
    <source>
        <dbReference type="ARBA" id="ARBA00022918"/>
    </source>
</evidence>
<dbReference type="OrthoDB" id="9625909at2759"/>
<dbReference type="InterPro" id="IPR001073">
    <property type="entry name" value="C1q_dom"/>
</dbReference>
<keyword evidence="1" id="KW-0808">Transferase</keyword>
<evidence type="ECO:0000256" key="5">
    <source>
        <dbReference type="ARBA" id="ARBA00022801"/>
    </source>
</evidence>
<dbReference type="InterPro" id="IPR012337">
    <property type="entry name" value="RNaseH-like_sf"/>
</dbReference>
<name>A0A8S3S6H8_MYTED</name>
<dbReference type="InterPro" id="IPR001584">
    <property type="entry name" value="Integrase_cat-core"/>
</dbReference>
<dbReference type="InterPro" id="IPR036397">
    <property type="entry name" value="RNaseH_sf"/>
</dbReference>
<keyword evidence="5" id="KW-0378">Hydrolase</keyword>
<keyword evidence="11" id="KW-1185">Reference proteome</keyword>
<dbReference type="EMBL" id="CAJPWZ010001303">
    <property type="protein sequence ID" value="CAG2212596.1"/>
    <property type="molecule type" value="Genomic_DNA"/>
</dbReference>
<evidence type="ECO:0000256" key="7">
    <source>
        <dbReference type="SAM" id="Coils"/>
    </source>
</evidence>
<evidence type="ECO:0000256" key="1">
    <source>
        <dbReference type="ARBA" id="ARBA00022679"/>
    </source>
</evidence>
<dbReference type="GO" id="GO:0003676">
    <property type="term" value="F:nucleic acid binding"/>
    <property type="evidence" value="ECO:0007669"/>
    <property type="project" value="InterPro"/>
</dbReference>
<evidence type="ECO:0000313" key="11">
    <source>
        <dbReference type="Proteomes" id="UP000683360"/>
    </source>
</evidence>
<gene>
    <name evidence="10" type="ORF">MEDL_26550</name>
</gene>
<keyword evidence="6" id="KW-0695">RNA-directed DNA polymerase</keyword>
<dbReference type="GO" id="GO:0016787">
    <property type="term" value="F:hydrolase activity"/>
    <property type="evidence" value="ECO:0007669"/>
    <property type="project" value="UniProtKB-KW"/>
</dbReference>
<dbReference type="Pfam" id="PF00386">
    <property type="entry name" value="C1q"/>
    <property type="match status" value="1"/>
</dbReference>
<feature type="region of interest" description="Disordered" evidence="8">
    <location>
        <begin position="1"/>
        <end position="23"/>
    </location>
</feature>
<organism evidence="10 11">
    <name type="scientific">Mytilus edulis</name>
    <name type="common">Blue mussel</name>
    <dbReference type="NCBI Taxonomy" id="6550"/>
    <lineage>
        <taxon>Eukaryota</taxon>
        <taxon>Metazoa</taxon>
        <taxon>Spiralia</taxon>
        <taxon>Lophotrochozoa</taxon>
        <taxon>Mollusca</taxon>
        <taxon>Bivalvia</taxon>
        <taxon>Autobranchia</taxon>
        <taxon>Pteriomorphia</taxon>
        <taxon>Mytilida</taxon>
        <taxon>Mytiloidea</taxon>
        <taxon>Mytilidae</taxon>
        <taxon>Mytilinae</taxon>
        <taxon>Mytilus</taxon>
    </lineage>
</organism>
<keyword evidence="3" id="KW-0540">Nuclease</keyword>
<dbReference type="GO" id="GO:0015074">
    <property type="term" value="P:DNA integration"/>
    <property type="evidence" value="ECO:0007669"/>
    <property type="project" value="InterPro"/>
</dbReference>
<feature type="domain" description="Integrase catalytic" evidence="9">
    <location>
        <begin position="166"/>
        <end position="265"/>
    </location>
</feature>
<evidence type="ECO:0000256" key="4">
    <source>
        <dbReference type="ARBA" id="ARBA00022759"/>
    </source>
</evidence>
<keyword evidence="4" id="KW-0255">Endonuclease</keyword>
<accession>A0A8S3S6H8</accession>
<dbReference type="SUPFAM" id="SSF49842">
    <property type="entry name" value="TNF-like"/>
    <property type="match status" value="1"/>
</dbReference>
<keyword evidence="7" id="KW-0175">Coiled coil</keyword>
<evidence type="ECO:0000256" key="8">
    <source>
        <dbReference type="SAM" id="MobiDB-lite"/>
    </source>
</evidence>
<evidence type="ECO:0000256" key="2">
    <source>
        <dbReference type="ARBA" id="ARBA00022695"/>
    </source>
</evidence>
<feature type="coiled-coil region" evidence="7">
    <location>
        <begin position="492"/>
        <end position="540"/>
    </location>
</feature>
<evidence type="ECO:0000313" key="10">
    <source>
        <dbReference type="EMBL" id="CAG2212596.1"/>
    </source>
</evidence>
<dbReference type="InterPro" id="IPR008983">
    <property type="entry name" value="Tumour_necrosis_fac-like_dom"/>
</dbReference>
<dbReference type="SUPFAM" id="SSF53098">
    <property type="entry name" value="Ribonuclease H-like"/>
    <property type="match status" value="1"/>
</dbReference>
<dbReference type="PANTHER" id="PTHR41694">
    <property type="entry name" value="ENDOGENOUS RETROVIRUS GROUP K MEMBER POL PROTEIN"/>
    <property type="match status" value="1"/>
</dbReference>